<name>A0AAE1CX00_9GAST</name>
<comment type="caution">
    <text evidence="1">The sequence shown here is derived from an EMBL/GenBank/DDBJ whole genome shotgun (WGS) entry which is preliminary data.</text>
</comment>
<evidence type="ECO:0000313" key="1">
    <source>
        <dbReference type="EMBL" id="KAK3740988.1"/>
    </source>
</evidence>
<reference evidence="1" key="1">
    <citation type="journal article" date="2023" name="G3 (Bethesda)">
        <title>A reference genome for the long-term kleptoplast-retaining sea slug Elysia crispata morphotype clarki.</title>
        <authorList>
            <person name="Eastman K.E."/>
            <person name="Pendleton A.L."/>
            <person name="Shaikh M.A."/>
            <person name="Suttiyut T."/>
            <person name="Ogas R."/>
            <person name="Tomko P."/>
            <person name="Gavelis G."/>
            <person name="Widhalm J.R."/>
            <person name="Wisecaver J.H."/>
        </authorList>
    </citation>
    <scope>NUCLEOTIDE SEQUENCE</scope>
    <source>
        <strain evidence="1">ECLA1</strain>
    </source>
</reference>
<organism evidence="1 2">
    <name type="scientific">Elysia crispata</name>
    <name type="common">lettuce slug</name>
    <dbReference type="NCBI Taxonomy" id="231223"/>
    <lineage>
        <taxon>Eukaryota</taxon>
        <taxon>Metazoa</taxon>
        <taxon>Spiralia</taxon>
        <taxon>Lophotrochozoa</taxon>
        <taxon>Mollusca</taxon>
        <taxon>Gastropoda</taxon>
        <taxon>Heterobranchia</taxon>
        <taxon>Euthyneura</taxon>
        <taxon>Panpulmonata</taxon>
        <taxon>Sacoglossa</taxon>
        <taxon>Placobranchoidea</taxon>
        <taxon>Plakobranchidae</taxon>
        <taxon>Elysia</taxon>
    </lineage>
</organism>
<accession>A0AAE1CX00</accession>
<proteinExistence type="predicted"/>
<dbReference type="Proteomes" id="UP001283361">
    <property type="component" value="Unassembled WGS sequence"/>
</dbReference>
<sequence>MNVRIDFKVCLSLFVDWADLKRLNTIIEVYRWETKSPAGNSVDMLHDGTINIPRMTPTSIAQNCRRYKAKVGYRPRSVSLEACEVRILASVGPRNRFG</sequence>
<protein>
    <submittedName>
        <fullName evidence="1">Uncharacterized protein</fullName>
    </submittedName>
</protein>
<dbReference type="AlphaFoldDB" id="A0AAE1CX00"/>
<keyword evidence="2" id="KW-1185">Reference proteome</keyword>
<evidence type="ECO:0000313" key="2">
    <source>
        <dbReference type="Proteomes" id="UP001283361"/>
    </source>
</evidence>
<gene>
    <name evidence="1" type="ORF">RRG08_005679</name>
</gene>
<dbReference type="EMBL" id="JAWDGP010006450">
    <property type="protein sequence ID" value="KAK3740988.1"/>
    <property type="molecule type" value="Genomic_DNA"/>
</dbReference>